<evidence type="ECO:0000256" key="1">
    <source>
        <dbReference type="SAM" id="Coils"/>
    </source>
</evidence>
<accession>A0ABR2IYI2</accession>
<keyword evidence="1" id="KW-0175">Coiled coil</keyword>
<evidence type="ECO:0000256" key="2">
    <source>
        <dbReference type="SAM" id="MobiDB-lite"/>
    </source>
</evidence>
<feature type="coiled-coil region" evidence="1">
    <location>
        <begin position="687"/>
        <end position="957"/>
    </location>
</feature>
<keyword evidence="4" id="KW-1185">Reference proteome</keyword>
<dbReference type="Proteomes" id="UP001470230">
    <property type="component" value="Unassembled WGS sequence"/>
</dbReference>
<reference evidence="3 4" key="1">
    <citation type="submission" date="2024-04" db="EMBL/GenBank/DDBJ databases">
        <title>Tritrichomonas musculus Genome.</title>
        <authorList>
            <person name="Alves-Ferreira E."/>
            <person name="Grigg M."/>
            <person name="Lorenzi H."/>
            <person name="Galac M."/>
        </authorList>
    </citation>
    <scope>NUCLEOTIDE SEQUENCE [LARGE SCALE GENOMIC DNA]</scope>
    <source>
        <strain evidence="3 4">EAF2021</strain>
    </source>
</reference>
<sequence length="1042" mass="118934">MSEVQEQRDSISTSNLRSLLLEVSPSLLSSKPLSRHHIDLLATLSYQLAESLGIHYSDDVSLSQSENQSEKASSDERLLTVSLLNLSLSYQNLYNSELKKLSTAFGIESVDNADTLINEISKTLAIDPSKNLSDQIVLKYSFPNDENSFNNNKSTFDLDSTSQISEASIFSNEANLSIASSALADAESKKDQKIAFYKKQISQLKEGITVFQKKAMRKLNRNNEKYEQKISELKAALQDEMDNKDSIIQENKALSIKIATLESNYEELESQFAGLQKLQNQLPNQPGTISNSSFTEHIMQSFNMLSTQYQNQLEEMKKEADNRKSLIKIINKYQEMIKIYEEEMNKAKTECSEHSILENEIIEFNIRPKGEDGNDDLFDSIADSLSTTSSPVVGDIVHVIHDSELTVDEKIKKIVDLLVDEINKLIRAVDSKNENSQKENQIIIQNLLNALHGQLNFIERLSNSDQDRQWLVSTNNSDDARRAIAQQAARLQLFLSEYAEGFTTDADLFDNIILSDDPQSISDRMQNFLTNFPAVRTPEGKELFAILRQSLAVCNILRRFSIESRSQCLIQAVELRSLRTELTGARADFEHRLEYETSAINQRLEEEIARSQTVENYINNIKNILMSSLMVNPTKQNTSSDQIIPENENPTYLITKTPAAVSDILDCIEQCENALDEVEHVGPVEYEQSLQRRLQSALEALEQRETELDGFKERAGLDVSSMTEELQSLKQEAQITIQKLNNELQGSKIQNNECLNEITTLTEQLEEMQNLNETLTEQLKQAKDDFTDNIDRKNTELEILKEKMDRRLTKAVMKIADKEKEKRKKLQTRMQDVRNENQRLLENLNEKVRENQILQEKFDLFKNESLNNDKRRIESNRTQNQNEIQLRKEIQSLKNEISELQINNKVLTEKVQKSEERYKNKIANIENVSSMRQESIKTEYETKIARMQQEMKEDRKDLLTMLFSKNFRGVMRVPSPVTEQDAQEMLQKAAKLIGPRASSSYSASVSASNSAFNSPLNSASNSPSKEKSSLAEDNNNGSQEQK</sequence>
<dbReference type="EMBL" id="JAPFFF010000014">
    <property type="protein sequence ID" value="KAK8870718.1"/>
    <property type="molecule type" value="Genomic_DNA"/>
</dbReference>
<evidence type="ECO:0000313" key="4">
    <source>
        <dbReference type="Proteomes" id="UP001470230"/>
    </source>
</evidence>
<name>A0ABR2IYI2_9EUKA</name>
<protein>
    <submittedName>
        <fullName evidence="3">Uncharacterized protein</fullName>
    </submittedName>
</protein>
<feature type="region of interest" description="Disordered" evidence="2">
    <location>
        <begin position="997"/>
        <end position="1042"/>
    </location>
</feature>
<proteinExistence type="predicted"/>
<feature type="coiled-coil region" evidence="1">
    <location>
        <begin position="209"/>
        <end position="357"/>
    </location>
</feature>
<feature type="compositionally biased region" description="Polar residues" evidence="2">
    <location>
        <begin position="1031"/>
        <end position="1042"/>
    </location>
</feature>
<gene>
    <name evidence="3" type="ORF">M9Y10_008605</name>
</gene>
<dbReference type="PANTHER" id="PTHR45615:SF80">
    <property type="entry name" value="GRIP DOMAIN-CONTAINING PROTEIN"/>
    <property type="match status" value="1"/>
</dbReference>
<feature type="compositionally biased region" description="Low complexity" evidence="2">
    <location>
        <begin position="997"/>
        <end position="1023"/>
    </location>
</feature>
<comment type="caution">
    <text evidence="3">The sequence shown here is derived from an EMBL/GenBank/DDBJ whole genome shotgun (WGS) entry which is preliminary data.</text>
</comment>
<organism evidence="3 4">
    <name type="scientific">Tritrichomonas musculus</name>
    <dbReference type="NCBI Taxonomy" id="1915356"/>
    <lineage>
        <taxon>Eukaryota</taxon>
        <taxon>Metamonada</taxon>
        <taxon>Parabasalia</taxon>
        <taxon>Tritrichomonadida</taxon>
        <taxon>Tritrichomonadidae</taxon>
        <taxon>Tritrichomonas</taxon>
    </lineage>
</organism>
<dbReference type="PANTHER" id="PTHR45615">
    <property type="entry name" value="MYOSIN HEAVY CHAIN, NON-MUSCLE"/>
    <property type="match status" value="1"/>
</dbReference>
<evidence type="ECO:0000313" key="3">
    <source>
        <dbReference type="EMBL" id="KAK8870718.1"/>
    </source>
</evidence>